<gene>
    <name evidence="1" type="ORF">MSG28_014313</name>
</gene>
<name>A0ACC0JGU0_CHOFU</name>
<protein>
    <submittedName>
        <fullName evidence="1">Uncharacterized protein</fullName>
    </submittedName>
</protein>
<organism evidence="1 2">
    <name type="scientific">Choristoneura fumiferana</name>
    <name type="common">Spruce budworm moth</name>
    <name type="synonym">Archips fumiferana</name>
    <dbReference type="NCBI Taxonomy" id="7141"/>
    <lineage>
        <taxon>Eukaryota</taxon>
        <taxon>Metazoa</taxon>
        <taxon>Ecdysozoa</taxon>
        <taxon>Arthropoda</taxon>
        <taxon>Hexapoda</taxon>
        <taxon>Insecta</taxon>
        <taxon>Pterygota</taxon>
        <taxon>Neoptera</taxon>
        <taxon>Endopterygota</taxon>
        <taxon>Lepidoptera</taxon>
        <taxon>Glossata</taxon>
        <taxon>Ditrysia</taxon>
        <taxon>Tortricoidea</taxon>
        <taxon>Tortricidae</taxon>
        <taxon>Tortricinae</taxon>
        <taxon>Choristoneura</taxon>
    </lineage>
</organism>
<evidence type="ECO:0000313" key="2">
    <source>
        <dbReference type="Proteomes" id="UP001064048"/>
    </source>
</evidence>
<comment type="caution">
    <text evidence="1">The sequence shown here is derived from an EMBL/GenBank/DDBJ whole genome shotgun (WGS) entry which is preliminary data.</text>
</comment>
<reference evidence="1 2" key="1">
    <citation type="journal article" date="2022" name="Genome Biol. Evol.">
        <title>The Spruce Budworm Genome: Reconstructing the Evolutionary History of Antifreeze Proteins.</title>
        <authorList>
            <person name="Beliveau C."/>
            <person name="Gagne P."/>
            <person name="Picq S."/>
            <person name="Vernygora O."/>
            <person name="Keeling C.I."/>
            <person name="Pinkney K."/>
            <person name="Doucet D."/>
            <person name="Wen F."/>
            <person name="Johnston J.S."/>
            <person name="Maaroufi H."/>
            <person name="Boyle B."/>
            <person name="Laroche J."/>
            <person name="Dewar K."/>
            <person name="Juretic N."/>
            <person name="Blackburn G."/>
            <person name="Nisole A."/>
            <person name="Brunet B."/>
            <person name="Brandao M."/>
            <person name="Lumley L."/>
            <person name="Duan J."/>
            <person name="Quan G."/>
            <person name="Lucarotti C.J."/>
            <person name="Roe A.D."/>
            <person name="Sperling F.A.H."/>
            <person name="Levesque R.C."/>
            <person name="Cusson M."/>
        </authorList>
    </citation>
    <scope>NUCLEOTIDE SEQUENCE [LARGE SCALE GENOMIC DNA]</scope>
    <source>
        <strain evidence="1">Glfc:IPQL:Cfum</strain>
    </source>
</reference>
<dbReference type="Proteomes" id="UP001064048">
    <property type="component" value="Chromosome 25"/>
</dbReference>
<evidence type="ECO:0000313" key="1">
    <source>
        <dbReference type="EMBL" id="KAI8423289.1"/>
    </source>
</evidence>
<keyword evidence="2" id="KW-1185">Reference proteome</keyword>
<sequence length="65" mass="7041">MAVKEITTFDSHGRSGEKENAIAFECVCDCVCVCVIVAGTSSVNVGRLIERQQSRTNGHLRGPFI</sequence>
<proteinExistence type="predicted"/>
<dbReference type="EMBL" id="CM046125">
    <property type="protein sequence ID" value="KAI8423289.1"/>
    <property type="molecule type" value="Genomic_DNA"/>
</dbReference>
<accession>A0ACC0JGU0</accession>